<keyword evidence="3" id="KW-0548">Nucleotidyltransferase</keyword>
<dbReference type="InterPro" id="IPR005790">
    <property type="entry name" value="DNA_polIII_delta"/>
</dbReference>
<evidence type="ECO:0000256" key="4">
    <source>
        <dbReference type="ARBA" id="ARBA00022705"/>
    </source>
</evidence>
<dbReference type="Pfam" id="PF21694">
    <property type="entry name" value="DNA_pol3_delta_C"/>
    <property type="match status" value="1"/>
</dbReference>
<name>A0A3Q9G6E0_9ACTO</name>
<evidence type="ECO:0000259" key="8">
    <source>
        <dbReference type="Pfam" id="PF21694"/>
    </source>
</evidence>
<proteinExistence type="inferred from homology"/>
<dbReference type="KEGG" id="flh:EJ997_04590"/>
<dbReference type="NCBIfam" id="TIGR01128">
    <property type="entry name" value="holA"/>
    <property type="match status" value="1"/>
</dbReference>
<accession>A0A3Q9G6E0</accession>
<gene>
    <name evidence="9" type="ORF">EJ997_04590</name>
</gene>
<dbReference type="PANTHER" id="PTHR34388">
    <property type="entry name" value="DNA POLYMERASE III SUBUNIT DELTA"/>
    <property type="match status" value="1"/>
</dbReference>
<dbReference type="PANTHER" id="PTHR34388:SF1">
    <property type="entry name" value="DNA POLYMERASE III SUBUNIT DELTA"/>
    <property type="match status" value="1"/>
</dbReference>
<dbReference type="OrthoDB" id="8478864at2"/>
<comment type="catalytic activity">
    <reaction evidence="7">
        <text>DNA(n) + a 2'-deoxyribonucleoside 5'-triphosphate = DNA(n+1) + diphosphate</text>
        <dbReference type="Rhea" id="RHEA:22508"/>
        <dbReference type="Rhea" id="RHEA-COMP:17339"/>
        <dbReference type="Rhea" id="RHEA-COMP:17340"/>
        <dbReference type="ChEBI" id="CHEBI:33019"/>
        <dbReference type="ChEBI" id="CHEBI:61560"/>
        <dbReference type="ChEBI" id="CHEBI:173112"/>
        <dbReference type="EC" id="2.7.7.7"/>
    </reaction>
</comment>
<dbReference type="Gene3D" id="3.40.50.300">
    <property type="entry name" value="P-loop containing nucleotide triphosphate hydrolases"/>
    <property type="match status" value="1"/>
</dbReference>
<dbReference type="InterPro" id="IPR008921">
    <property type="entry name" value="DNA_pol3_clamp-load_cplx_C"/>
</dbReference>
<protein>
    <recommendedName>
        <fullName evidence="1">DNA-directed DNA polymerase</fullName>
        <ecNumber evidence="1">2.7.7.7</ecNumber>
    </recommendedName>
</protein>
<evidence type="ECO:0000256" key="6">
    <source>
        <dbReference type="ARBA" id="ARBA00034754"/>
    </source>
</evidence>
<keyword evidence="5" id="KW-0239">DNA-directed DNA polymerase</keyword>
<evidence type="ECO:0000256" key="3">
    <source>
        <dbReference type="ARBA" id="ARBA00022695"/>
    </source>
</evidence>
<feature type="domain" description="DNA polymerase III delta subunit-like C-terminal" evidence="8">
    <location>
        <begin position="211"/>
        <end position="311"/>
    </location>
</feature>
<dbReference type="Proteomes" id="UP000280344">
    <property type="component" value="Chromosome"/>
</dbReference>
<organism evidence="9 10">
    <name type="scientific">Flaviflexus ciconiae</name>
    <dbReference type="NCBI Taxonomy" id="2496867"/>
    <lineage>
        <taxon>Bacteria</taxon>
        <taxon>Bacillati</taxon>
        <taxon>Actinomycetota</taxon>
        <taxon>Actinomycetes</taxon>
        <taxon>Actinomycetales</taxon>
        <taxon>Actinomycetaceae</taxon>
        <taxon>Flaviflexus</taxon>
    </lineage>
</organism>
<keyword evidence="2" id="KW-0808">Transferase</keyword>
<evidence type="ECO:0000256" key="7">
    <source>
        <dbReference type="ARBA" id="ARBA00049244"/>
    </source>
</evidence>
<dbReference type="InterPro" id="IPR027417">
    <property type="entry name" value="P-loop_NTPase"/>
</dbReference>
<evidence type="ECO:0000313" key="9">
    <source>
        <dbReference type="EMBL" id="AZQ76729.1"/>
    </source>
</evidence>
<dbReference type="EMBL" id="CP034593">
    <property type="protein sequence ID" value="AZQ76729.1"/>
    <property type="molecule type" value="Genomic_DNA"/>
</dbReference>
<dbReference type="Gene3D" id="1.20.272.10">
    <property type="match status" value="1"/>
</dbReference>
<sequence>MVGMAGKSSGPTWDTVDLAPIVLIKSKEEALTERARDRLVAQARSQDPDIEVTQIDAASYTGGELAVLASPSLFGGAKIAIVTGLETMNDDFLGDCMQLLQDPSPDLFLIAIRNGKVGRGIKLDTAVGQAGFPVVVIEEVKNSGHKIALLKADARRAKRTVAEDAYQALVDGLGSDLRELTSALRQLFDDVEGTITAKAVDTYYGGRIEAKNFAVADAAVAGNVARALELLRHALATGTAEVLIVSALAMKVRQLARVSATMGRDGASVKLSMEPWQIDRARRDLRNWSDEGLSAAIRSIAKADGDVKGFRGEARDPAYALEKCIREVTAARRL</sequence>
<evidence type="ECO:0000256" key="1">
    <source>
        <dbReference type="ARBA" id="ARBA00012417"/>
    </source>
</evidence>
<dbReference type="GO" id="GO:0006261">
    <property type="term" value="P:DNA-templated DNA replication"/>
    <property type="evidence" value="ECO:0007669"/>
    <property type="project" value="TreeGrafter"/>
</dbReference>
<evidence type="ECO:0000256" key="5">
    <source>
        <dbReference type="ARBA" id="ARBA00022932"/>
    </source>
</evidence>
<keyword evidence="10" id="KW-1185">Reference proteome</keyword>
<evidence type="ECO:0000313" key="10">
    <source>
        <dbReference type="Proteomes" id="UP000280344"/>
    </source>
</evidence>
<dbReference type="EC" id="2.7.7.7" evidence="1"/>
<dbReference type="InterPro" id="IPR048466">
    <property type="entry name" value="DNA_pol3_delta-like_C"/>
</dbReference>
<dbReference type="AlphaFoldDB" id="A0A3Q9G6E0"/>
<dbReference type="SUPFAM" id="SSF48019">
    <property type="entry name" value="post-AAA+ oligomerization domain-like"/>
    <property type="match status" value="1"/>
</dbReference>
<reference evidence="9 10" key="1">
    <citation type="submission" date="2018-12" db="EMBL/GenBank/DDBJ databases">
        <title>Complete genome sequence of Flaviflexus sp. H23T48.</title>
        <authorList>
            <person name="Bae J.-W."/>
            <person name="Lee J.-Y."/>
        </authorList>
    </citation>
    <scope>NUCLEOTIDE SEQUENCE [LARGE SCALE GENOMIC DNA]</scope>
    <source>
        <strain evidence="9 10">H23T48</strain>
    </source>
</reference>
<dbReference type="GO" id="GO:0003887">
    <property type="term" value="F:DNA-directed DNA polymerase activity"/>
    <property type="evidence" value="ECO:0007669"/>
    <property type="project" value="UniProtKB-KW"/>
</dbReference>
<evidence type="ECO:0000256" key="2">
    <source>
        <dbReference type="ARBA" id="ARBA00022679"/>
    </source>
</evidence>
<keyword evidence="4" id="KW-0235">DNA replication</keyword>
<dbReference type="GO" id="GO:0003677">
    <property type="term" value="F:DNA binding"/>
    <property type="evidence" value="ECO:0007669"/>
    <property type="project" value="InterPro"/>
</dbReference>
<dbReference type="SUPFAM" id="SSF52540">
    <property type="entry name" value="P-loop containing nucleoside triphosphate hydrolases"/>
    <property type="match status" value="1"/>
</dbReference>
<comment type="similarity">
    <text evidence="6">Belongs to the DNA polymerase HolA subunit family.</text>
</comment>
<dbReference type="GO" id="GO:0009360">
    <property type="term" value="C:DNA polymerase III complex"/>
    <property type="evidence" value="ECO:0007669"/>
    <property type="project" value="TreeGrafter"/>
</dbReference>